<feature type="domain" description="AB hydrolase-1" evidence="5">
    <location>
        <begin position="55"/>
        <end position="289"/>
    </location>
</feature>
<dbReference type="Pfam" id="PF00561">
    <property type="entry name" value="Abhydrolase_1"/>
    <property type="match status" value="1"/>
</dbReference>
<feature type="active site" description="Charge relay system" evidence="4">
    <location>
        <position position="260"/>
    </location>
</feature>
<evidence type="ECO:0000259" key="5">
    <source>
        <dbReference type="Pfam" id="PF00561"/>
    </source>
</evidence>
<accession>A0A4D7JI70</accession>
<dbReference type="InterPro" id="IPR012020">
    <property type="entry name" value="ABHD4"/>
</dbReference>
<dbReference type="PANTHER" id="PTHR10794:SF94">
    <property type="entry name" value="ESTERASE YHET-RELATED"/>
    <property type="match status" value="1"/>
</dbReference>
<keyword evidence="3 6" id="KW-0378">Hydrolase</keyword>
<reference evidence="6 7" key="1">
    <citation type="submission" date="2018-04" db="EMBL/GenBank/DDBJ databases">
        <title>Complete genome uncultured novel isolate.</title>
        <authorList>
            <person name="Merlino G."/>
        </authorList>
    </citation>
    <scope>NUCLEOTIDE SEQUENCE [LARGE SCALE GENOMIC DNA]</scope>
    <source>
        <strain evidence="7">R1DC9</strain>
    </source>
</reference>
<keyword evidence="2" id="KW-0719">Serine esterase</keyword>
<proteinExistence type="inferred from homology"/>
<dbReference type="InterPro" id="IPR000073">
    <property type="entry name" value="AB_hydrolase_1"/>
</dbReference>
<evidence type="ECO:0000256" key="2">
    <source>
        <dbReference type="ARBA" id="ARBA00022487"/>
    </source>
</evidence>
<dbReference type="EMBL" id="CP028923">
    <property type="protein sequence ID" value="QCK14683.1"/>
    <property type="molecule type" value="Genomic_DNA"/>
</dbReference>
<evidence type="ECO:0000313" key="7">
    <source>
        <dbReference type="Proteomes" id="UP000298616"/>
    </source>
</evidence>
<name>A0A4D7JI70_9BACT</name>
<dbReference type="RefSeq" id="WP_137090269.1">
    <property type="nucleotide sequence ID" value="NZ_CP028923.1"/>
</dbReference>
<protein>
    <submittedName>
        <fullName evidence="6">Alpha/beta hydrolase</fullName>
    </submittedName>
</protein>
<sequence length="313" mass="36118">MKYKAPYLYFSPHIETILPSLFRKVEGVEYKRERLTTPDNDFLDLDWLHDDNKKLVIVCHGLEGSSDRPYVKGMAKALHNSNFDILAWNYRGCSGEINNNLRFYHSGATDDLELVINHSISLGYHEIFLIGFSLGGNLVLKYCGEKEENIQEQVRKVVAFSVPLDLEAGSNRIAEPSNFIYERRFLNNLIEKVKQKAAIMPDKLSTAHIKKIKTLYDFDNFYTAPIHGFKNASDYYSKCSSINYVTNIKIPTLIINAKNDPFLPAKCYPAELLSKNEMITFEFPERGGHVGFTEFNQDRMYWSEKRALKFILK</sequence>
<dbReference type="SUPFAM" id="SSF53474">
    <property type="entry name" value="alpha/beta-Hydrolases"/>
    <property type="match status" value="1"/>
</dbReference>
<dbReference type="PANTHER" id="PTHR10794">
    <property type="entry name" value="ABHYDROLASE DOMAIN-CONTAINING PROTEIN"/>
    <property type="match status" value="1"/>
</dbReference>
<gene>
    <name evidence="6" type="ORF">DCC35_07980</name>
</gene>
<dbReference type="InterPro" id="IPR050960">
    <property type="entry name" value="AB_hydrolase_4_sf"/>
</dbReference>
<keyword evidence="7" id="KW-1185">Reference proteome</keyword>
<comment type="similarity">
    <text evidence="1">Belongs to the AB hydrolase superfamily. AB hydrolase 4 family.</text>
</comment>
<feature type="active site" description="Charge relay system" evidence="4">
    <location>
        <position position="289"/>
    </location>
</feature>
<dbReference type="PIRSF" id="PIRSF005211">
    <property type="entry name" value="Ab_hydro_YheT"/>
    <property type="match status" value="1"/>
</dbReference>
<dbReference type="OrthoDB" id="332676at2"/>
<evidence type="ECO:0000256" key="1">
    <source>
        <dbReference type="ARBA" id="ARBA00010884"/>
    </source>
</evidence>
<dbReference type="InterPro" id="IPR029058">
    <property type="entry name" value="AB_hydrolase_fold"/>
</dbReference>
<dbReference type="GO" id="GO:0034338">
    <property type="term" value="F:short-chain carboxylesterase activity"/>
    <property type="evidence" value="ECO:0007669"/>
    <property type="project" value="TreeGrafter"/>
</dbReference>
<dbReference type="Gene3D" id="3.40.50.1820">
    <property type="entry name" value="alpha/beta hydrolase"/>
    <property type="match status" value="1"/>
</dbReference>
<organism evidence="6 7">
    <name type="scientific">Mangrovivirga cuniculi</name>
    <dbReference type="NCBI Taxonomy" id="2715131"/>
    <lineage>
        <taxon>Bacteria</taxon>
        <taxon>Pseudomonadati</taxon>
        <taxon>Bacteroidota</taxon>
        <taxon>Cytophagia</taxon>
        <taxon>Cytophagales</taxon>
        <taxon>Mangrovivirgaceae</taxon>
        <taxon>Mangrovivirga</taxon>
    </lineage>
</organism>
<dbReference type="AlphaFoldDB" id="A0A4D7JI70"/>
<dbReference type="GO" id="GO:0047372">
    <property type="term" value="F:monoacylglycerol lipase activity"/>
    <property type="evidence" value="ECO:0007669"/>
    <property type="project" value="TreeGrafter"/>
</dbReference>
<dbReference type="Proteomes" id="UP000298616">
    <property type="component" value="Chromosome"/>
</dbReference>
<evidence type="ECO:0000313" key="6">
    <source>
        <dbReference type="EMBL" id="QCK14683.1"/>
    </source>
</evidence>
<feature type="active site" description="Charge relay system" evidence="4">
    <location>
        <position position="133"/>
    </location>
</feature>
<dbReference type="PROSITE" id="PS01133">
    <property type="entry name" value="UPF0017"/>
    <property type="match status" value="1"/>
</dbReference>
<dbReference type="InterPro" id="IPR000952">
    <property type="entry name" value="AB_hydrolase_4_CS"/>
</dbReference>
<evidence type="ECO:0000256" key="4">
    <source>
        <dbReference type="PIRSR" id="PIRSR005211-1"/>
    </source>
</evidence>
<dbReference type="KEGG" id="fpf:DCC35_07980"/>
<evidence type="ECO:0000256" key="3">
    <source>
        <dbReference type="ARBA" id="ARBA00022801"/>
    </source>
</evidence>